<feature type="transmembrane region" description="Helical" evidence="1">
    <location>
        <begin position="34"/>
        <end position="54"/>
    </location>
</feature>
<dbReference type="AlphaFoldDB" id="A0A1H8EEN1"/>
<dbReference type="EMBL" id="FOCG01000007">
    <property type="protein sequence ID" value="SEN17989.1"/>
    <property type="molecule type" value="Genomic_DNA"/>
</dbReference>
<evidence type="ECO:0000313" key="2">
    <source>
        <dbReference type="EMBL" id="SEN17989.1"/>
    </source>
</evidence>
<name>A0A1H8EEN1_9FIRM</name>
<evidence type="ECO:0008006" key="4">
    <source>
        <dbReference type="Google" id="ProtNLM"/>
    </source>
</evidence>
<reference evidence="2 3" key="1">
    <citation type="submission" date="2016-10" db="EMBL/GenBank/DDBJ databases">
        <authorList>
            <person name="de Groot N.N."/>
        </authorList>
    </citation>
    <scope>NUCLEOTIDE SEQUENCE [LARGE SCALE GENOMIC DNA]</scope>
    <source>
        <strain evidence="2 3">CGMCC 1.5070</strain>
    </source>
</reference>
<sequence length="115" mass="13224">MSIMLRVALIIGSTCTTCYFLRRIRQSKVQIEDTVFWILACLALIGVSVFPQIADIFTHVLGIISTVNFVFLFMIFILLLKIFSMTIKLSVLDNKLKQLTQKFALEDYEKRNEGL</sequence>
<dbReference type="Pfam" id="PF10066">
    <property type="entry name" value="DUF2304"/>
    <property type="match status" value="1"/>
</dbReference>
<feature type="transmembrane region" description="Helical" evidence="1">
    <location>
        <begin position="60"/>
        <end position="80"/>
    </location>
</feature>
<keyword evidence="1" id="KW-1133">Transmembrane helix</keyword>
<keyword evidence="1" id="KW-0472">Membrane</keyword>
<evidence type="ECO:0000313" key="3">
    <source>
        <dbReference type="Proteomes" id="UP000199158"/>
    </source>
</evidence>
<proteinExistence type="predicted"/>
<accession>A0A1H8EEN1</accession>
<keyword evidence="3" id="KW-1185">Reference proteome</keyword>
<feature type="transmembrane region" description="Helical" evidence="1">
    <location>
        <begin position="6"/>
        <end position="22"/>
    </location>
</feature>
<dbReference type="RefSeq" id="WP_092756647.1">
    <property type="nucleotide sequence ID" value="NZ_FOCG01000007.1"/>
</dbReference>
<protein>
    <recommendedName>
        <fullName evidence="4">DUF2304 domain-containing protein</fullName>
    </recommendedName>
</protein>
<dbReference type="InterPro" id="IPR019277">
    <property type="entry name" value="DUF2304"/>
</dbReference>
<dbReference type="Proteomes" id="UP000199158">
    <property type="component" value="Unassembled WGS sequence"/>
</dbReference>
<evidence type="ECO:0000256" key="1">
    <source>
        <dbReference type="SAM" id="Phobius"/>
    </source>
</evidence>
<keyword evidence="1" id="KW-0812">Transmembrane</keyword>
<dbReference type="OrthoDB" id="2237501at2"/>
<gene>
    <name evidence="2" type="ORF">SAMN05216180_2993</name>
</gene>
<organism evidence="2 3">
    <name type="scientific">Hydrogenoanaerobacterium saccharovorans</name>
    <dbReference type="NCBI Taxonomy" id="474960"/>
    <lineage>
        <taxon>Bacteria</taxon>
        <taxon>Bacillati</taxon>
        <taxon>Bacillota</taxon>
        <taxon>Clostridia</taxon>
        <taxon>Eubacteriales</taxon>
        <taxon>Oscillospiraceae</taxon>
        <taxon>Hydrogenoanaerobacterium</taxon>
    </lineage>
</organism>
<dbReference type="STRING" id="474960.SAMN05216180_2993"/>